<dbReference type="EMBL" id="CP117255">
    <property type="protein sequence ID" value="WFR95563.1"/>
    <property type="molecule type" value="Genomic_DNA"/>
</dbReference>
<dbReference type="PANTHER" id="PTHR37422:SF13">
    <property type="entry name" value="LIPOPOLYSACCHARIDE BIOSYNTHESIS PROTEIN PA4999-RELATED"/>
    <property type="match status" value="1"/>
</dbReference>
<dbReference type="InterPro" id="IPR051533">
    <property type="entry name" value="WaaL-like"/>
</dbReference>
<organism evidence="7 8">
    <name type="scientific">Rhizobium tumorigenes</name>
    <dbReference type="NCBI Taxonomy" id="2041385"/>
    <lineage>
        <taxon>Bacteria</taxon>
        <taxon>Pseudomonadati</taxon>
        <taxon>Pseudomonadota</taxon>
        <taxon>Alphaproteobacteria</taxon>
        <taxon>Hyphomicrobiales</taxon>
        <taxon>Rhizobiaceae</taxon>
        <taxon>Rhizobium/Agrobacterium group</taxon>
        <taxon>Rhizobium</taxon>
    </lineage>
</organism>
<keyword evidence="4 5" id="KW-0472">Membrane</keyword>
<evidence type="ECO:0000313" key="8">
    <source>
        <dbReference type="Proteomes" id="UP000249499"/>
    </source>
</evidence>
<dbReference type="Proteomes" id="UP000249499">
    <property type="component" value="Chromosome"/>
</dbReference>
<keyword evidence="2 5" id="KW-0812">Transmembrane</keyword>
<reference evidence="8" key="2">
    <citation type="journal article" date="2023" name="MicrobiologyOpen">
        <title>Genomics of the tumorigenes clade of the family Rhizobiaceae and description of Rhizobium rhododendri sp. nov.</title>
        <authorList>
            <person name="Kuzmanovic N."/>
            <person name="diCenzo G.C."/>
            <person name="Bunk B."/>
            <person name="Sproeer C."/>
            <person name="Fruehling A."/>
            <person name="Neumann-Schaal M."/>
            <person name="Overmann J."/>
            <person name="Smalla K."/>
        </authorList>
    </citation>
    <scope>NUCLEOTIDE SEQUENCE [LARGE SCALE GENOMIC DNA]</scope>
    <source>
        <strain evidence="8">1078</strain>
    </source>
</reference>
<accession>A0AAF1K495</accession>
<protein>
    <submittedName>
        <fullName evidence="7">O-antigen ligase family protein</fullName>
    </submittedName>
</protein>
<keyword evidence="7" id="KW-0436">Ligase</keyword>
<keyword evidence="8" id="KW-1185">Reference proteome</keyword>
<feature type="transmembrane region" description="Helical" evidence="5">
    <location>
        <begin position="62"/>
        <end position="83"/>
    </location>
</feature>
<feature type="transmembrane region" description="Helical" evidence="5">
    <location>
        <begin position="38"/>
        <end position="55"/>
    </location>
</feature>
<feature type="transmembrane region" description="Helical" evidence="5">
    <location>
        <begin position="120"/>
        <end position="143"/>
    </location>
</feature>
<feature type="transmembrane region" description="Helical" evidence="5">
    <location>
        <begin position="238"/>
        <end position="255"/>
    </location>
</feature>
<dbReference type="InterPro" id="IPR007016">
    <property type="entry name" value="O-antigen_ligase-rel_domated"/>
</dbReference>
<feature type="transmembrane region" description="Helical" evidence="5">
    <location>
        <begin position="155"/>
        <end position="173"/>
    </location>
</feature>
<evidence type="ECO:0000256" key="4">
    <source>
        <dbReference type="ARBA" id="ARBA00023136"/>
    </source>
</evidence>
<gene>
    <name evidence="7" type="ORF">PR017_17675</name>
</gene>
<feature type="transmembrane region" description="Helical" evidence="5">
    <location>
        <begin position="212"/>
        <end position="231"/>
    </location>
</feature>
<dbReference type="PANTHER" id="PTHR37422">
    <property type="entry name" value="TEICHURONIC ACID BIOSYNTHESIS PROTEIN TUAE"/>
    <property type="match status" value="1"/>
</dbReference>
<evidence type="ECO:0000259" key="6">
    <source>
        <dbReference type="Pfam" id="PF04932"/>
    </source>
</evidence>
<keyword evidence="3 5" id="KW-1133">Transmembrane helix</keyword>
<dbReference type="GO" id="GO:0016874">
    <property type="term" value="F:ligase activity"/>
    <property type="evidence" value="ECO:0007669"/>
    <property type="project" value="UniProtKB-KW"/>
</dbReference>
<reference evidence="7 8" key="1">
    <citation type="journal article" date="2018" name="Sci. Rep.">
        <title>Rhizobium tumorigenes sp. nov., a novel plant tumorigenic bacterium isolated from cane gall tumors on thornless blackberry.</title>
        <authorList>
            <person name="Kuzmanovi N."/>
            <person name="Smalla K."/>
            <person name="Gronow S."/>
            <person name="PuBawska J."/>
        </authorList>
    </citation>
    <scope>NUCLEOTIDE SEQUENCE [LARGE SCALE GENOMIC DNA]</scope>
    <source>
        <strain evidence="7 8">1078</strain>
    </source>
</reference>
<evidence type="ECO:0000313" key="7">
    <source>
        <dbReference type="EMBL" id="WFR95563.1"/>
    </source>
</evidence>
<evidence type="ECO:0000256" key="1">
    <source>
        <dbReference type="ARBA" id="ARBA00004141"/>
    </source>
</evidence>
<proteinExistence type="predicted"/>
<dbReference type="RefSeq" id="WP_161959278.1">
    <property type="nucleotide sequence ID" value="NZ_CP117255.1"/>
</dbReference>
<evidence type="ECO:0000256" key="3">
    <source>
        <dbReference type="ARBA" id="ARBA00022989"/>
    </source>
</evidence>
<dbReference type="Pfam" id="PF04932">
    <property type="entry name" value="Wzy_C"/>
    <property type="match status" value="1"/>
</dbReference>
<feature type="transmembrane region" description="Helical" evidence="5">
    <location>
        <begin position="350"/>
        <end position="373"/>
    </location>
</feature>
<name>A0AAF1K495_9HYPH</name>
<dbReference type="KEGG" id="rtu:PR017_17675"/>
<feature type="transmembrane region" description="Helical" evidence="5">
    <location>
        <begin position="95"/>
        <end position="113"/>
    </location>
</feature>
<evidence type="ECO:0000256" key="5">
    <source>
        <dbReference type="SAM" id="Phobius"/>
    </source>
</evidence>
<feature type="transmembrane region" description="Helical" evidence="5">
    <location>
        <begin position="385"/>
        <end position="403"/>
    </location>
</feature>
<feature type="transmembrane region" description="Helical" evidence="5">
    <location>
        <begin position="185"/>
        <end position="206"/>
    </location>
</feature>
<evidence type="ECO:0000256" key="2">
    <source>
        <dbReference type="ARBA" id="ARBA00022692"/>
    </source>
</evidence>
<comment type="subcellular location">
    <subcellularLocation>
        <location evidence="1">Membrane</location>
        <topology evidence="1">Multi-pass membrane protein</topology>
    </subcellularLocation>
</comment>
<dbReference type="GO" id="GO:0016020">
    <property type="term" value="C:membrane"/>
    <property type="evidence" value="ECO:0007669"/>
    <property type="project" value="UniProtKB-SubCell"/>
</dbReference>
<sequence length="445" mass="48987">MMTTSPAAKPNSLLTIVISIAWLFAASAVFVETDAYRYASAVLAIIALVHFLKMPNRPATNWLGWLCMAWGVYVAVRFLRFYIMTHPHESGASEWLYAFPFFFPILGVAFSMTEGRIERIVAAFFAIALVMLATTTGYVRIFAGETVKPLIMNNQIHGAVACGLILLSTYFWWLHYLSNNDAKPLLRRFGLVVAPIVMVLCLIAIYGAKSKGVWLALTLTLPIAGLLSLTYLCLRTGLITIVAASLLLGCGAYAVRHNLNKTAGPTVDAAISMLEGFHARRDFNGVVLGTIDSPTTPVSMDERLQLWYDAGELISSAPLFGWGSKWVDQLNAARYPNVRYTLFHNGYLEILVRFGIFGAVFMSVILGALFVSVFRAFRAGVIPRAAFHVYTVGLFFFALTLLSNSNNRLAIGESLALLSSAFACWCNMRTAHDYDTLREQPGAIG</sequence>
<dbReference type="AlphaFoldDB" id="A0AAF1K495"/>
<feature type="domain" description="O-antigen ligase-related" evidence="6">
    <location>
        <begin position="196"/>
        <end position="361"/>
    </location>
</feature>